<evidence type="ECO:0000313" key="1">
    <source>
        <dbReference type="EMBL" id="COW36755.1"/>
    </source>
</evidence>
<gene>
    <name evidence="1" type="ORF">ERS007703_03506</name>
</gene>
<name>A0A0U0RY57_MYCTX</name>
<reference evidence="2" key="1">
    <citation type="submission" date="2015-03" db="EMBL/GenBank/DDBJ databases">
        <authorList>
            <consortium name="Pathogen Informatics"/>
        </authorList>
    </citation>
    <scope>NUCLEOTIDE SEQUENCE [LARGE SCALE GENOMIC DNA]</scope>
    <source>
        <strain evidence="2">K00500041</strain>
    </source>
</reference>
<dbReference type="Proteomes" id="UP000038802">
    <property type="component" value="Unassembled WGS sequence"/>
</dbReference>
<dbReference type="AlphaFoldDB" id="A0A0U0RY57"/>
<accession>A0A0U0RY57</accession>
<sequence length="168" mass="18040">MEQFVQNVTLRGVEAGDQVGELIPGTRTSLEGDLAGMPRQRRTCVCRHPDCGLAPGQGTLFKVSQRAKHVGLGGAVADHCQQPDDRHRCGICLQHQQCVEHRQPQEVELVGGRLDRLAGLGTGGQRGDAAGWWLGKVGPQLQQLGQPFIGQGGQPGPQRDIRGVFGHC</sequence>
<dbReference type="EMBL" id="CSAE01000482">
    <property type="protein sequence ID" value="COW36755.1"/>
    <property type="molecule type" value="Genomic_DNA"/>
</dbReference>
<protein>
    <submittedName>
        <fullName evidence="1">Uncharacterized protein</fullName>
    </submittedName>
</protein>
<evidence type="ECO:0000313" key="2">
    <source>
        <dbReference type="Proteomes" id="UP000038802"/>
    </source>
</evidence>
<proteinExistence type="predicted"/>
<organism evidence="1 2">
    <name type="scientific">Mycobacterium tuberculosis</name>
    <dbReference type="NCBI Taxonomy" id="1773"/>
    <lineage>
        <taxon>Bacteria</taxon>
        <taxon>Bacillati</taxon>
        <taxon>Actinomycetota</taxon>
        <taxon>Actinomycetes</taxon>
        <taxon>Mycobacteriales</taxon>
        <taxon>Mycobacteriaceae</taxon>
        <taxon>Mycobacterium</taxon>
        <taxon>Mycobacterium tuberculosis complex</taxon>
    </lineage>
</organism>